<feature type="chain" id="PRO_5039543484" description="LppX_LprAFG lipoprotein" evidence="2">
    <location>
        <begin position="39"/>
        <end position="301"/>
    </location>
</feature>
<dbReference type="AlphaFoldDB" id="A0A840NJJ2"/>
<evidence type="ECO:0000256" key="1">
    <source>
        <dbReference type="SAM" id="MobiDB-lite"/>
    </source>
</evidence>
<feature type="compositionally biased region" description="Pro residues" evidence="1">
    <location>
        <begin position="292"/>
        <end position="301"/>
    </location>
</feature>
<proteinExistence type="predicted"/>
<keyword evidence="2" id="KW-0732">Signal</keyword>
<sequence length="301" mass="31376">MPRVSARIRTAPTHSALARSTTAALTAGLLCLFGSAGCAPAPAPQPSAPAAARPDLRPSAEPLLNDVLRRIDEHGSVLSTVRGDLGFAGELAGEGRVRYADDHADVALRGTTRPAGQPPQPVDLAVIDDVGYLKSPLLRPEPGKPWLRLGADGTDFASKLLAPALGQVQDSTDPRATFAGVESATKIESSAPDQVDGTPATRYSLRVLTSPAAAAAPAPEQRARLQRAVDSGRGEIGYELWIDERGLPVKFAASQKVAQAGQVSLTSTYRDWGSPVDVDAPPAEEVGAFPDGPLPQAQPPR</sequence>
<dbReference type="Gene3D" id="2.50.20.20">
    <property type="match status" value="1"/>
</dbReference>
<dbReference type="RefSeq" id="WP_246457087.1">
    <property type="nucleotide sequence ID" value="NZ_JACHIV010000001.1"/>
</dbReference>
<name>A0A840NJJ2_9PSEU</name>
<dbReference type="EMBL" id="JACHIV010000001">
    <property type="protein sequence ID" value="MBB5071724.1"/>
    <property type="molecule type" value="Genomic_DNA"/>
</dbReference>
<organism evidence="3 4">
    <name type="scientific">Saccharopolyspora gloriosae</name>
    <dbReference type="NCBI Taxonomy" id="455344"/>
    <lineage>
        <taxon>Bacteria</taxon>
        <taxon>Bacillati</taxon>
        <taxon>Actinomycetota</taxon>
        <taxon>Actinomycetes</taxon>
        <taxon>Pseudonocardiales</taxon>
        <taxon>Pseudonocardiaceae</taxon>
        <taxon>Saccharopolyspora</taxon>
    </lineage>
</organism>
<accession>A0A840NJJ2</accession>
<dbReference type="SUPFAM" id="SSF89392">
    <property type="entry name" value="Prokaryotic lipoproteins and lipoprotein localization factors"/>
    <property type="match status" value="1"/>
</dbReference>
<dbReference type="Proteomes" id="UP000580474">
    <property type="component" value="Unassembled WGS sequence"/>
</dbReference>
<protein>
    <recommendedName>
        <fullName evidence="5">LppX_LprAFG lipoprotein</fullName>
    </recommendedName>
</protein>
<evidence type="ECO:0000256" key="2">
    <source>
        <dbReference type="SAM" id="SignalP"/>
    </source>
</evidence>
<evidence type="ECO:0008006" key="5">
    <source>
        <dbReference type="Google" id="ProtNLM"/>
    </source>
</evidence>
<feature type="region of interest" description="Disordered" evidence="1">
    <location>
        <begin position="270"/>
        <end position="301"/>
    </location>
</feature>
<reference evidence="3 4" key="1">
    <citation type="submission" date="2020-08" db="EMBL/GenBank/DDBJ databases">
        <title>Sequencing the genomes of 1000 actinobacteria strains.</title>
        <authorList>
            <person name="Klenk H.-P."/>
        </authorList>
    </citation>
    <scope>NUCLEOTIDE SEQUENCE [LARGE SCALE GENOMIC DNA]</scope>
    <source>
        <strain evidence="3 4">DSM 45582</strain>
    </source>
</reference>
<feature type="signal peptide" evidence="2">
    <location>
        <begin position="1"/>
        <end position="38"/>
    </location>
</feature>
<evidence type="ECO:0000313" key="4">
    <source>
        <dbReference type="Proteomes" id="UP000580474"/>
    </source>
</evidence>
<dbReference type="InterPro" id="IPR029046">
    <property type="entry name" value="LolA/LolB/LppX"/>
</dbReference>
<gene>
    <name evidence="3" type="ORF">BJ969_004812</name>
</gene>
<evidence type="ECO:0000313" key="3">
    <source>
        <dbReference type="EMBL" id="MBB5071724.1"/>
    </source>
</evidence>
<comment type="caution">
    <text evidence="3">The sequence shown here is derived from an EMBL/GenBank/DDBJ whole genome shotgun (WGS) entry which is preliminary data.</text>
</comment>
<keyword evidence="4" id="KW-1185">Reference proteome</keyword>